<feature type="coiled-coil region" evidence="1">
    <location>
        <begin position="1"/>
        <end position="28"/>
    </location>
</feature>
<reference evidence="3" key="1">
    <citation type="submission" date="2018-12" db="EMBL/GenBank/DDBJ databases">
        <title>Tengunoibacter tsumagoiensis gen. nov., sp. nov., Dictyobacter kobayashii sp. nov., D. alpinus sp. nov., and D. joshuensis sp. nov. and description of Dictyobacteraceae fam. nov. within the order Ktedonobacterales isolated from Tengu-no-mugimeshi.</title>
        <authorList>
            <person name="Wang C.M."/>
            <person name="Zheng Y."/>
            <person name="Sakai Y."/>
            <person name="Toyoda A."/>
            <person name="Minakuchi Y."/>
            <person name="Abe K."/>
            <person name="Yokota A."/>
            <person name="Yabe S."/>
        </authorList>
    </citation>
    <scope>NUCLEOTIDE SEQUENCE [LARGE SCALE GENOMIC DNA]</scope>
    <source>
        <strain evidence="3">Uno3</strain>
    </source>
</reference>
<gene>
    <name evidence="2" type="ORF">KTT_19850</name>
</gene>
<dbReference type="RefSeq" id="WP_126579780.1">
    <property type="nucleotide sequence ID" value="NZ_BIFR01000001.1"/>
</dbReference>
<dbReference type="AlphaFoldDB" id="A0A401ZZ45"/>
<organism evidence="2 3">
    <name type="scientific">Tengunoibacter tsumagoiensis</name>
    <dbReference type="NCBI Taxonomy" id="2014871"/>
    <lineage>
        <taxon>Bacteria</taxon>
        <taxon>Bacillati</taxon>
        <taxon>Chloroflexota</taxon>
        <taxon>Ktedonobacteria</taxon>
        <taxon>Ktedonobacterales</taxon>
        <taxon>Dictyobacteraceae</taxon>
        <taxon>Tengunoibacter</taxon>
    </lineage>
</organism>
<dbReference type="OrthoDB" id="172691at2"/>
<accession>A0A401ZZ45</accession>
<evidence type="ECO:0000313" key="2">
    <source>
        <dbReference type="EMBL" id="GCE12126.1"/>
    </source>
</evidence>
<evidence type="ECO:0000256" key="1">
    <source>
        <dbReference type="SAM" id="Coils"/>
    </source>
</evidence>
<name>A0A401ZZ45_9CHLR</name>
<evidence type="ECO:0000313" key="3">
    <source>
        <dbReference type="Proteomes" id="UP000287352"/>
    </source>
</evidence>
<keyword evidence="1" id="KW-0175">Coiled coil</keyword>
<keyword evidence="3" id="KW-1185">Reference proteome</keyword>
<comment type="caution">
    <text evidence="2">The sequence shown here is derived from an EMBL/GenBank/DDBJ whole genome shotgun (WGS) entry which is preliminary data.</text>
</comment>
<dbReference type="Proteomes" id="UP000287352">
    <property type="component" value="Unassembled WGS sequence"/>
</dbReference>
<proteinExistence type="predicted"/>
<dbReference type="EMBL" id="BIFR01000001">
    <property type="protein sequence ID" value="GCE12126.1"/>
    <property type="molecule type" value="Genomic_DNA"/>
</dbReference>
<protein>
    <submittedName>
        <fullName evidence="2">Uncharacterized protein</fullName>
    </submittedName>
</protein>
<sequence>MPTFEERLQALEQEHTQLEQEHTQLKKTIELQTIAIGALVNKATLERLNEKYDRLFETLTNHDQFTNTQLAELRTDLIGEDGKIVGLQTETRQRFDRMESNIATNHQEHNIRFTNIETVLTQILKRLPEKP</sequence>